<evidence type="ECO:0000313" key="1">
    <source>
        <dbReference type="EMBL" id="QRE00409.1"/>
    </source>
</evidence>
<proteinExistence type="predicted"/>
<sequence length="60" mass="6986">MKTIKSTNPVWVVEGPEGDEWMRGTEQECKKYCDSYGYLFTRYSCPSQQRMVVFVQVPTA</sequence>
<dbReference type="Proteomes" id="UP000622430">
    <property type="component" value="Segment"/>
</dbReference>
<dbReference type="EMBL" id="MW460246">
    <property type="protein sequence ID" value="QRE00409.1"/>
    <property type="molecule type" value="Genomic_DNA"/>
</dbReference>
<reference evidence="1" key="1">
    <citation type="submission" date="2021-01" db="EMBL/GenBank/DDBJ databases">
        <authorList>
            <person name="Rakov C."/>
            <person name="Alkalay-Oren S."/>
            <person name="Coppenhagen-Glazer S."/>
            <person name="Hazan R."/>
        </authorList>
    </citation>
    <scope>NUCLEOTIDE SEQUENCE</scope>
</reference>
<evidence type="ECO:0000313" key="2">
    <source>
        <dbReference type="Proteomes" id="UP000622430"/>
    </source>
</evidence>
<name>A0A889IQH6_9CAUD</name>
<organism evidence="1 2">
    <name type="scientific">Burkholderia phage BCSR52</name>
    <dbReference type="NCBI Taxonomy" id="2805748"/>
    <lineage>
        <taxon>Viruses</taxon>
        <taxon>Duplodnaviria</taxon>
        <taxon>Heunggongvirae</taxon>
        <taxon>Uroviricota</taxon>
        <taxon>Caudoviricetes</taxon>
        <taxon>Lindbergviridae</taxon>
        <taxon>Irusalimvirus</taxon>
        <taxon>Irusalimvirus BCSR52</taxon>
    </lineage>
</organism>
<accession>A0A889IQH6</accession>
<keyword evidence="2" id="KW-1185">Reference proteome</keyword>
<protein>
    <submittedName>
        <fullName evidence="1">Uncharacterized protein</fullName>
    </submittedName>
</protein>